<feature type="compositionally biased region" description="Low complexity" evidence="1">
    <location>
        <begin position="228"/>
        <end position="237"/>
    </location>
</feature>
<dbReference type="KEGG" id="ure:UREG_03189"/>
<dbReference type="HOGENOM" id="CLU_747972_0_0_1"/>
<evidence type="ECO:0000313" key="2">
    <source>
        <dbReference type="EMBL" id="EEP78343.1"/>
    </source>
</evidence>
<dbReference type="RefSeq" id="XP_002543672.1">
    <property type="nucleotide sequence ID" value="XM_002543626.1"/>
</dbReference>
<dbReference type="OrthoDB" id="4188827at2759"/>
<feature type="compositionally biased region" description="Low complexity" evidence="1">
    <location>
        <begin position="110"/>
        <end position="120"/>
    </location>
</feature>
<dbReference type="eggNOG" id="ENOG502RA4N">
    <property type="taxonomic scope" value="Eukaryota"/>
</dbReference>
<dbReference type="AlphaFoldDB" id="C4JPL7"/>
<dbReference type="InterPro" id="IPR003903">
    <property type="entry name" value="UIM_dom"/>
</dbReference>
<dbReference type="EMBL" id="CH476616">
    <property type="protein sequence ID" value="EEP78343.1"/>
    <property type="molecule type" value="Genomic_DNA"/>
</dbReference>
<dbReference type="InParanoid" id="C4JPL7"/>
<feature type="compositionally biased region" description="Basic and acidic residues" evidence="1">
    <location>
        <begin position="60"/>
        <end position="93"/>
    </location>
</feature>
<protein>
    <submittedName>
        <fullName evidence="2">Uncharacterized protein</fullName>
    </submittedName>
</protein>
<feature type="compositionally biased region" description="Polar residues" evidence="1">
    <location>
        <begin position="195"/>
        <end position="211"/>
    </location>
</feature>
<proteinExistence type="predicted"/>
<organism evidence="2 3">
    <name type="scientific">Uncinocarpus reesii (strain UAMH 1704)</name>
    <dbReference type="NCBI Taxonomy" id="336963"/>
    <lineage>
        <taxon>Eukaryota</taxon>
        <taxon>Fungi</taxon>
        <taxon>Dikarya</taxon>
        <taxon>Ascomycota</taxon>
        <taxon>Pezizomycotina</taxon>
        <taxon>Eurotiomycetes</taxon>
        <taxon>Eurotiomycetidae</taxon>
        <taxon>Onygenales</taxon>
        <taxon>Onygenaceae</taxon>
        <taxon>Uncinocarpus</taxon>
    </lineage>
</organism>
<accession>C4JPL7</accession>
<feature type="compositionally biased region" description="Basic and acidic residues" evidence="1">
    <location>
        <begin position="18"/>
        <end position="40"/>
    </location>
</feature>
<reference evidence="3" key="1">
    <citation type="journal article" date="2009" name="Genome Res.">
        <title>Comparative genomic analyses of the human fungal pathogens Coccidioides and their relatives.</title>
        <authorList>
            <person name="Sharpton T.J."/>
            <person name="Stajich J.E."/>
            <person name="Rounsley S.D."/>
            <person name="Gardner M.J."/>
            <person name="Wortman J.R."/>
            <person name="Jordar V.S."/>
            <person name="Maiti R."/>
            <person name="Kodira C.D."/>
            <person name="Neafsey D.E."/>
            <person name="Zeng Q."/>
            <person name="Hung C.-Y."/>
            <person name="McMahan C."/>
            <person name="Muszewska A."/>
            <person name="Grynberg M."/>
            <person name="Mandel M.A."/>
            <person name="Kellner E.M."/>
            <person name="Barker B.M."/>
            <person name="Galgiani J.N."/>
            <person name="Orbach M.J."/>
            <person name="Kirkland T.N."/>
            <person name="Cole G.T."/>
            <person name="Henn M.R."/>
            <person name="Birren B.W."/>
            <person name="Taylor J.W."/>
        </authorList>
    </citation>
    <scope>NUCLEOTIDE SEQUENCE [LARGE SCALE GENOMIC DNA]</scope>
    <source>
        <strain evidence="3">UAMH 1704</strain>
    </source>
</reference>
<gene>
    <name evidence="2" type="ORF">UREG_03189</name>
</gene>
<keyword evidence="3" id="KW-1185">Reference proteome</keyword>
<feature type="region of interest" description="Disordered" evidence="1">
    <location>
        <begin position="18"/>
        <end position="278"/>
    </location>
</feature>
<feature type="compositionally biased region" description="Polar residues" evidence="1">
    <location>
        <begin position="174"/>
        <end position="188"/>
    </location>
</feature>
<dbReference type="OMA" id="ACASVRY"/>
<sequence>MEEDEYLRRALEENLRLNEQRQRTAEETERRHREAEERALQESQASAARVRRATEDEEDQLRLAMERSAADEASRARQIEEARHRLLQMDREFGGGSGATRPANNTSRTGANGPGNNNNGSTARATPASTRSRSFSGRPESNAVRPERAYQPRRQGTAPSTATQAQAPIHRGRTAQTSANTSIRSRSATADRPQHTSPQAQPTSQPRRQNTAPSHVVPPAPAATGTNPPSRLNSIRRSLSRRLSHRQSPSPPSTNTSTPQPRAPPHPTPNPASYSLREILSRSVTDAFSFPAPEPSFDAALQAAINESAEQARDEEEEAVQRSRGVPTYEEACRMPRYRAPRGARYRFQGPKEVVLEGEGGGGGRVRVVGEMDLGEAMRVANQNVRRRGGG</sequence>
<dbReference type="VEuPathDB" id="FungiDB:UREG_03189"/>
<feature type="compositionally biased region" description="Pro residues" evidence="1">
    <location>
        <begin position="261"/>
        <end position="270"/>
    </location>
</feature>
<evidence type="ECO:0000256" key="1">
    <source>
        <dbReference type="SAM" id="MobiDB-lite"/>
    </source>
</evidence>
<feature type="compositionally biased region" description="Polar residues" evidence="1">
    <location>
        <begin position="121"/>
        <end position="135"/>
    </location>
</feature>
<dbReference type="GeneID" id="8439619"/>
<feature type="compositionally biased region" description="Low complexity" evidence="1">
    <location>
        <begin position="157"/>
        <end position="168"/>
    </location>
</feature>
<dbReference type="SMART" id="SM00726">
    <property type="entry name" value="UIM"/>
    <property type="match status" value="3"/>
</dbReference>
<name>C4JPL7_UNCRE</name>
<evidence type="ECO:0000313" key="3">
    <source>
        <dbReference type="Proteomes" id="UP000002058"/>
    </source>
</evidence>
<dbReference type="Proteomes" id="UP000002058">
    <property type="component" value="Unassembled WGS sequence"/>
</dbReference>
<feature type="region of interest" description="Disordered" evidence="1">
    <location>
        <begin position="307"/>
        <end position="327"/>
    </location>
</feature>